<feature type="region of interest" description="Disordered" evidence="1">
    <location>
        <begin position="1"/>
        <end position="40"/>
    </location>
</feature>
<feature type="compositionally biased region" description="Basic and acidic residues" evidence="1">
    <location>
        <begin position="15"/>
        <end position="27"/>
    </location>
</feature>
<gene>
    <name evidence="3" type="ORF">PCOAH_00003410</name>
</gene>
<feature type="domain" description="Schizont-infected cell agglutination extracellular beta" evidence="2">
    <location>
        <begin position="50"/>
        <end position="210"/>
    </location>
</feature>
<evidence type="ECO:0000259" key="2">
    <source>
        <dbReference type="Pfam" id="PF12878"/>
    </source>
</evidence>
<dbReference type="GeneID" id="30907061"/>
<dbReference type="OrthoDB" id="10658856at2759"/>
<reference evidence="4" key="1">
    <citation type="submission" date="2016-06" db="EMBL/GenBank/DDBJ databases">
        <title>First high quality genome sequence of Plasmodium coatneyi using continuous long reads from single molecule, real-time sequencing.</title>
        <authorList>
            <person name="Chien J.-T."/>
            <person name="Pakala S.B."/>
            <person name="Geraldo J.A."/>
            <person name="Lapp S.A."/>
            <person name="Barnwell J.W."/>
            <person name="Kissinger J.C."/>
            <person name="Galinski M.R."/>
            <person name="Humphrey J.C."/>
        </authorList>
    </citation>
    <scope>NUCLEOTIDE SEQUENCE [LARGE SCALE GENOMIC DNA]</scope>
    <source>
        <strain evidence="4">Hackeri</strain>
    </source>
</reference>
<dbReference type="VEuPathDB" id="PlasmoDB:PCOAH_00003410"/>
<evidence type="ECO:0000313" key="3">
    <source>
        <dbReference type="EMBL" id="ANQ05991.1"/>
    </source>
</evidence>
<dbReference type="EMBL" id="CP016240">
    <property type="protein sequence ID" value="ANQ05991.1"/>
    <property type="molecule type" value="Genomic_DNA"/>
</dbReference>
<proteinExistence type="predicted"/>
<sequence length="301" mass="34361">MGVPTGQRVNWTTRVKPDKGEQPDDGKCGFGDINDEEGVDDEDCKGKTELCERAQCVTNQWSKNRDNRSENDAWNDVKGELERLSEDINKNEGSMRTHCKGNSDEDSRIVTDIEKRACRYITAGLKHIYNIQANSSEKEKGNEHLDNQLFKRTMSCLLLNAYADKLEREVKSPCKVDKGTTEQAFDRWNKQRDTWCVDSDKSKCFMCERLKGLSCTVGGTEVKETLKTMIDDDANIRQSLTTLNNINNSICNRSQCVTTQRTRDKRDERDAKRKAQGITGKASNQDRIWEVWKGFILNIAV</sequence>
<dbReference type="InterPro" id="IPR024285">
    <property type="entry name" value="SICA_extracell_b"/>
</dbReference>
<keyword evidence="4" id="KW-1185">Reference proteome</keyword>
<dbReference type="RefSeq" id="XP_019912686.1">
    <property type="nucleotide sequence ID" value="XM_020057156.1"/>
</dbReference>
<evidence type="ECO:0000256" key="1">
    <source>
        <dbReference type="SAM" id="MobiDB-lite"/>
    </source>
</evidence>
<accession>A0A1B1DT78</accession>
<dbReference type="Proteomes" id="UP000092716">
    <property type="component" value="Chromosome 2"/>
</dbReference>
<organism evidence="3 4">
    <name type="scientific">Plasmodium coatneyi</name>
    <dbReference type="NCBI Taxonomy" id="208452"/>
    <lineage>
        <taxon>Eukaryota</taxon>
        <taxon>Sar</taxon>
        <taxon>Alveolata</taxon>
        <taxon>Apicomplexa</taxon>
        <taxon>Aconoidasida</taxon>
        <taxon>Haemosporida</taxon>
        <taxon>Plasmodiidae</taxon>
        <taxon>Plasmodium</taxon>
    </lineage>
</organism>
<dbReference type="Pfam" id="PF12878">
    <property type="entry name" value="SICA_beta"/>
    <property type="match status" value="1"/>
</dbReference>
<dbReference type="AlphaFoldDB" id="A0A1B1DT78"/>
<name>A0A1B1DT78_9APIC</name>
<evidence type="ECO:0000313" key="4">
    <source>
        <dbReference type="Proteomes" id="UP000092716"/>
    </source>
</evidence>
<dbReference type="KEGG" id="pcot:PCOAH_00003410"/>
<protein>
    <submittedName>
        <fullName evidence="3">SICA antigen</fullName>
    </submittedName>
</protein>